<accession>A0A409YUP1</accession>
<dbReference type="PROSITE" id="PS50011">
    <property type="entry name" value="PROTEIN_KINASE_DOM"/>
    <property type="match status" value="1"/>
</dbReference>
<organism evidence="2 3">
    <name type="scientific">Gymnopilus dilepis</name>
    <dbReference type="NCBI Taxonomy" id="231916"/>
    <lineage>
        <taxon>Eukaryota</taxon>
        <taxon>Fungi</taxon>
        <taxon>Dikarya</taxon>
        <taxon>Basidiomycota</taxon>
        <taxon>Agaricomycotina</taxon>
        <taxon>Agaricomycetes</taxon>
        <taxon>Agaricomycetidae</taxon>
        <taxon>Agaricales</taxon>
        <taxon>Agaricineae</taxon>
        <taxon>Hymenogastraceae</taxon>
        <taxon>Gymnopilus</taxon>
    </lineage>
</organism>
<comment type="caution">
    <text evidence="2">The sequence shown here is derived from an EMBL/GenBank/DDBJ whole genome shotgun (WGS) entry which is preliminary data.</text>
</comment>
<dbReference type="OrthoDB" id="2523927at2759"/>
<dbReference type="SUPFAM" id="SSF56112">
    <property type="entry name" value="Protein kinase-like (PK-like)"/>
    <property type="match status" value="1"/>
</dbReference>
<name>A0A409YUP1_9AGAR</name>
<protein>
    <recommendedName>
        <fullName evidence="1">Protein kinase domain-containing protein</fullName>
    </recommendedName>
</protein>
<dbReference type="AlphaFoldDB" id="A0A409YUP1"/>
<keyword evidence="3" id="KW-1185">Reference proteome</keyword>
<dbReference type="Proteomes" id="UP000284706">
    <property type="component" value="Unassembled WGS sequence"/>
</dbReference>
<feature type="domain" description="Protein kinase" evidence="1">
    <location>
        <begin position="414"/>
        <end position="628"/>
    </location>
</feature>
<gene>
    <name evidence="2" type="ORF">CVT26_001345</name>
</gene>
<evidence type="ECO:0000259" key="1">
    <source>
        <dbReference type="PROSITE" id="PS50011"/>
    </source>
</evidence>
<evidence type="ECO:0000313" key="2">
    <source>
        <dbReference type="EMBL" id="PPR06741.1"/>
    </source>
</evidence>
<dbReference type="InterPro" id="IPR011009">
    <property type="entry name" value="Kinase-like_dom_sf"/>
</dbReference>
<dbReference type="EMBL" id="NHYE01000250">
    <property type="protein sequence ID" value="PPR06741.1"/>
    <property type="molecule type" value="Genomic_DNA"/>
</dbReference>
<dbReference type="InParanoid" id="A0A409YUP1"/>
<sequence>MFLQYPAVIDAILREKVDIFLPSIPSPPVKPKSSNNSTSHITSQDAQSPLIFLKLLPTKVADLMSHPFFGLTIQLKREEYDSLCQLLFPDPVDHTELLTSIYNHIMQAQMFPKFNSKDDGREDPYRIFLEAFLRVQLGLIACKILDSWIDVLATNSEEVMLEQARRAVIFVAYLGCVNQKGTQTASDQRSVKPDITIETKKDFSASYVNICSIDAKTPAVGAYQHGRRSKESKDAVIATILMSDKDIRMSDAYNQYNHEKWARDAVELLGQMSSQAFRTESKMCLFTSVYGFCRVGVREEKGPISHFFVSDNFMLPENTNSVAQRKNPDVNMTFTRITFLFVLKALLAAKEDLFPPGERPMLDDVFSHPPVSISCSILLWQYMVLAVCFAKAAAQLLLAYFVGITKGFLTLNLVHVRFKTGRGLFRSMENGSWITLPALEFEVKEQNNGRLMGYNLEAGLVLKAFSDRETCKKEVDVYKELSNYAGSILPKFYNSYENEEAGLWGIVINYAGEPLGDIEVDNIEVSNIEVDDLRQIEKSVQQFHACGYHHHDLAGRNFVRGKDKKLRLVDFESAEKADKCLSRAAGERAWCPDNDWLDASEWTSGYVNSSWLIKLFSKKNHKGESRMM</sequence>
<dbReference type="STRING" id="231916.A0A409YUP1"/>
<proteinExistence type="predicted"/>
<reference evidence="2 3" key="1">
    <citation type="journal article" date="2018" name="Evol. Lett.">
        <title>Horizontal gene cluster transfer increased hallucinogenic mushroom diversity.</title>
        <authorList>
            <person name="Reynolds H.T."/>
            <person name="Vijayakumar V."/>
            <person name="Gluck-Thaler E."/>
            <person name="Korotkin H.B."/>
            <person name="Matheny P.B."/>
            <person name="Slot J.C."/>
        </authorList>
    </citation>
    <scope>NUCLEOTIDE SEQUENCE [LARGE SCALE GENOMIC DNA]</scope>
    <source>
        <strain evidence="2 3">SRW20</strain>
    </source>
</reference>
<evidence type="ECO:0000313" key="3">
    <source>
        <dbReference type="Proteomes" id="UP000284706"/>
    </source>
</evidence>
<dbReference type="InterPro" id="IPR000719">
    <property type="entry name" value="Prot_kinase_dom"/>
</dbReference>
<dbReference type="GO" id="GO:0005524">
    <property type="term" value="F:ATP binding"/>
    <property type="evidence" value="ECO:0007669"/>
    <property type="project" value="InterPro"/>
</dbReference>
<dbReference type="GO" id="GO:0004672">
    <property type="term" value="F:protein kinase activity"/>
    <property type="evidence" value="ECO:0007669"/>
    <property type="project" value="InterPro"/>
</dbReference>